<feature type="region of interest" description="Disordered" evidence="1">
    <location>
        <begin position="152"/>
        <end position="193"/>
    </location>
</feature>
<dbReference type="RefSeq" id="WP_246347089.1">
    <property type="nucleotide sequence ID" value="NZ_JACIEV010000008.1"/>
</dbReference>
<dbReference type="SUPFAM" id="SSF47473">
    <property type="entry name" value="EF-hand"/>
    <property type="match status" value="1"/>
</dbReference>
<evidence type="ECO:0000313" key="3">
    <source>
        <dbReference type="EMBL" id="MBB4154859.1"/>
    </source>
</evidence>
<dbReference type="EMBL" id="JACIEV010000008">
    <property type="protein sequence ID" value="MBB4154859.1"/>
    <property type="molecule type" value="Genomic_DNA"/>
</dbReference>
<dbReference type="AlphaFoldDB" id="A0A840FB25"/>
<organism evidence="3 4">
    <name type="scientific">Sphingomonas jinjuensis</name>
    <dbReference type="NCBI Taxonomy" id="535907"/>
    <lineage>
        <taxon>Bacteria</taxon>
        <taxon>Pseudomonadati</taxon>
        <taxon>Pseudomonadota</taxon>
        <taxon>Alphaproteobacteria</taxon>
        <taxon>Sphingomonadales</taxon>
        <taxon>Sphingomonadaceae</taxon>
        <taxon>Sphingomonas</taxon>
    </lineage>
</organism>
<evidence type="ECO:0000259" key="2">
    <source>
        <dbReference type="PROSITE" id="PS50222"/>
    </source>
</evidence>
<evidence type="ECO:0000313" key="4">
    <source>
        <dbReference type="Proteomes" id="UP000529795"/>
    </source>
</evidence>
<dbReference type="Proteomes" id="UP000529795">
    <property type="component" value="Unassembled WGS sequence"/>
</dbReference>
<comment type="caution">
    <text evidence="3">The sequence shown here is derived from an EMBL/GenBank/DDBJ whole genome shotgun (WGS) entry which is preliminary data.</text>
</comment>
<sequence>MMLPLPLLLAMAMPQQQTPPPEPDVVVTGPAKANQLTPATLVVEPAAMFIVACDGDGDGRTTRAELTACIARTYAAADRANAGSIGYIAYADWQVRWLGSQGALPSPFEVDRDGDNRITADELQRQFSKLFSRYDRDGDSAVTRNEALTIRAVAADDKGPVTPQSYPKGKRPPPPKGERVPGGQPPERSPIQQ</sequence>
<name>A0A840FB25_9SPHN</name>
<feature type="compositionally biased region" description="Pro residues" evidence="1">
    <location>
        <begin position="183"/>
        <end position="193"/>
    </location>
</feature>
<dbReference type="Pfam" id="PF13202">
    <property type="entry name" value="EF-hand_5"/>
    <property type="match status" value="1"/>
</dbReference>
<evidence type="ECO:0000256" key="1">
    <source>
        <dbReference type="SAM" id="MobiDB-lite"/>
    </source>
</evidence>
<dbReference type="InterPro" id="IPR002048">
    <property type="entry name" value="EF_hand_dom"/>
</dbReference>
<proteinExistence type="predicted"/>
<dbReference type="Gene3D" id="1.10.238.10">
    <property type="entry name" value="EF-hand"/>
    <property type="match status" value="1"/>
</dbReference>
<dbReference type="PROSITE" id="PS00018">
    <property type="entry name" value="EF_HAND_1"/>
    <property type="match status" value="1"/>
</dbReference>
<dbReference type="InterPro" id="IPR018247">
    <property type="entry name" value="EF_Hand_1_Ca_BS"/>
</dbReference>
<feature type="domain" description="EF-hand" evidence="2">
    <location>
        <begin position="109"/>
        <end position="133"/>
    </location>
</feature>
<dbReference type="InterPro" id="IPR011992">
    <property type="entry name" value="EF-hand-dom_pair"/>
</dbReference>
<protein>
    <recommendedName>
        <fullName evidence="2">EF-hand domain-containing protein</fullName>
    </recommendedName>
</protein>
<dbReference type="PROSITE" id="PS50222">
    <property type="entry name" value="EF_HAND_2"/>
    <property type="match status" value="1"/>
</dbReference>
<accession>A0A840FB25</accession>
<gene>
    <name evidence="3" type="ORF">GGQ80_002775</name>
</gene>
<dbReference type="GO" id="GO:0005509">
    <property type="term" value="F:calcium ion binding"/>
    <property type="evidence" value="ECO:0007669"/>
    <property type="project" value="InterPro"/>
</dbReference>
<reference evidence="3 4" key="1">
    <citation type="submission" date="2020-08" db="EMBL/GenBank/DDBJ databases">
        <title>Genomic Encyclopedia of Type Strains, Phase IV (KMG-IV): sequencing the most valuable type-strain genomes for metagenomic binning, comparative biology and taxonomic classification.</title>
        <authorList>
            <person name="Goeker M."/>
        </authorList>
    </citation>
    <scope>NUCLEOTIDE SEQUENCE [LARGE SCALE GENOMIC DNA]</scope>
    <source>
        <strain evidence="3 4">YC6723</strain>
    </source>
</reference>
<keyword evidence="4" id="KW-1185">Reference proteome</keyword>